<keyword evidence="3" id="KW-1185">Reference proteome</keyword>
<name>A0AAV3YT05_9GAST</name>
<dbReference type="EMBL" id="BLXT01001484">
    <property type="protein sequence ID" value="GFN85919.1"/>
    <property type="molecule type" value="Genomic_DNA"/>
</dbReference>
<protein>
    <submittedName>
        <fullName evidence="2">Uncharacterized protein</fullName>
    </submittedName>
</protein>
<feature type="region of interest" description="Disordered" evidence="1">
    <location>
        <begin position="30"/>
        <end position="89"/>
    </location>
</feature>
<evidence type="ECO:0000313" key="2">
    <source>
        <dbReference type="EMBL" id="GFN85919.1"/>
    </source>
</evidence>
<dbReference type="PROSITE" id="PS51257">
    <property type="entry name" value="PROKAR_LIPOPROTEIN"/>
    <property type="match status" value="1"/>
</dbReference>
<comment type="caution">
    <text evidence="2">The sequence shown here is derived from an EMBL/GenBank/DDBJ whole genome shotgun (WGS) entry which is preliminary data.</text>
</comment>
<proteinExistence type="predicted"/>
<evidence type="ECO:0000256" key="1">
    <source>
        <dbReference type="SAM" id="MobiDB-lite"/>
    </source>
</evidence>
<dbReference type="Proteomes" id="UP000735302">
    <property type="component" value="Unassembled WGS sequence"/>
</dbReference>
<sequence>MKDRELIGLPGCNIFISACNCSEAVQTMANKKGGRGRMEELRGRRNKEAGGTERQEEQGGRRNREAEEGRWWWKKGTGEGRKGREKEEK</sequence>
<feature type="compositionally biased region" description="Basic and acidic residues" evidence="1">
    <location>
        <begin position="36"/>
        <end position="89"/>
    </location>
</feature>
<reference evidence="2 3" key="1">
    <citation type="journal article" date="2021" name="Elife">
        <title>Chloroplast acquisition without the gene transfer in kleptoplastic sea slugs, Plakobranchus ocellatus.</title>
        <authorList>
            <person name="Maeda T."/>
            <person name="Takahashi S."/>
            <person name="Yoshida T."/>
            <person name="Shimamura S."/>
            <person name="Takaki Y."/>
            <person name="Nagai Y."/>
            <person name="Toyoda A."/>
            <person name="Suzuki Y."/>
            <person name="Arimoto A."/>
            <person name="Ishii H."/>
            <person name="Satoh N."/>
            <person name="Nishiyama T."/>
            <person name="Hasebe M."/>
            <person name="Maruyama T."/>
            <person name="Minagawa J."/>
            <person name="Obokata J."/>
            <person name="Shigenobu S."/>
        </authorList>
    </citation>
    <scope>NUCLEOTIDE SEQUENCE [LARGE SCALE GENOMIC DNA]</scope>
</reference>
<accession>A0AAV3YT05</accession>
<organism evidence="2 3">
    <name type="scientific">Plakobranchus ocellatus</name>
    <dbReference type="NCBI Taxonomy" id="259542"/>
    <lineage>
        <taxon>Eukaryota</taxon>
        <taxon>Metazoa</taxon>
        <taxon>Spiralia</taxon>
        <taxon>Lophotrochozoa</taxon>
        <taxon>Mollusca</taxon>
        <taxon>Gastropoda</taxon>
        <taxon>Heterobranchia</taxon>
        <taxon>Euthyneura</taxon>
        <taxon>Panpulmonata</taxon>
        <taxon>Sacoglossa</taxon>
        <taxon>Placobranchoidea</taxon>
        <taxon>Plakobranchidae</taxon>
        <taxon>Plakobranchus</taxon>
    </lineage>
</organism>
<dbReference type="AlphaFoldDB" id="A0AAV3YT05"/>
<gene>
    <name evidence="2" type="ORF">PoB_001242500</name>
</gene>
<evidence type="ECO:0000313" key="3">
    <source>
        <dbReference type="Proteomes" id="UP000735302"/>
    </source>
</evidence>